<dbReference type="GO" id="GO:0005737">
    <property type="term" value="C:cytoplasm"/>
    <property type="evidence" value="ECO:0007669"/>
    <property type="project" value="TreeGrafter"/>
</dbReference>
<sequence>ETNEQKLHKIASELLLTERAYVSRLNLLDQVFYCKLLEEANRGSFPAETVNKIFSNISSINAFHSKFLLPELEKRMQEWETTPRIGDILQKLAPFLKMYGEYVKGFDNAVELVKNMTERVPQFKAVTEEIQVIVHFFPCSQVNFS</sequence>
<proteinExistence type="predicted"/>
<dbReference type="Proteomes" id="UP001488838">
    <property type="component" value="Unassembled WGS sequence"/>
</dbReference>
<dbReference type="PANTHER" id="PTHR12673">
    <property type="entry name" value="FACIOGENITAL DYSPLASIA PROTEIN"/>
    <property type="match status" value="1"/>
</dbReference>
<dbReference type="InterPro" id="IPR035899">
    <property type="entry name" value="DBL_dom_sf"/>
</dbReference>
<dbReference type="CDD" id="cd00160">
    <property type="entry name" value="RhoGEF"/>
    <property type="match status" value="1"/>
</dbReference>
<keyword evidence="3" id="KW-1185">Reference proteome</keyword>
<evidence type="ECO:0000313" key="3">
    <source>
        <dbReference type="Proteomes" id="UP001488838"/>
    </source>
</evidence>
<gene>
    <name evidence="2" type="ORF">U0070_006767</name>
</gene>
<dbReference type="EMBL" id="JBBHLL010000271">
    <property type="protein sequence ID" value="KAK7807479.1"/>
    <property type="molecule type" value="Genomic_DNA"/>
</dbReference>
<evidence type="ECO:0000259" key="1">
    <source>
        <dbReference type="PROSITE" id="PS50010"/>
    </source>
</evidence>
<dbReference type="GO" id="GO:0005085">
    <property type="term" value="F:guanyl-nucleotide exchange factor activity"/>
    <property type="evidence" value="ECO:0007669"/>
    <property type="project" value="InterPro"/>
</dbReference>
<protein>
    <recommendedName>
        <fullName evidence="1">DH domain-containing protein</fullName>
    </recommendedName>
</protein>
<evidence type="ECO:0000313" key="2">
    <source>
        <dbReference type="EMBL" id="KAK7807479.1"/>
    </source>
</evidence>
<feature type="non-terminal residue" evidence="2">
    <location>
        <position position="1"/>
    </location>
</feature>
<comment type="caution">
    <text evidence="2">The sequence shown here is derived from an EMBL/GenBank/DDBJ whole genome shotgun (WGS) entry which is preliminary data.</text>
</comment>
<organism evidence="2 3">
    <name type="scientific">Myodes glareolus</name>
    <name type="common">Bank vole</name>
    <name type="synonym">Clethrionomys glareolus</name>
    <dbReference type="NCBI Taxonomy" id="447135"/>
    <lineage>
        <taxon>Eukaryota</taxon>
        <taxon>Metazoa</taxon>
        <taxon>Chordata</taxon>
        <taxon>Craniata</taxon>
        <taxon>Vertebrata</taxon>
        <taxon>Euteleostomi</taxon>
        <taxon>Mammalia</taxon>
        <taxon>Eutheria</taxon>
        <taxon>Euarchontoglires</taxon>
        <taxon>Glires</taxon>
        <taxon>Rodentia</taxon>
        <taxon>Myomorpha</taxon>
        <taxon>Muroidea</taxon>
        <taxon>Cricetidae</taxon>
        <taxon>Arvicolinae</taxon>
        <taxon>Myodes</taxon>
    </lineage>
</organism>
<dbReference type="InterPro" id="IPR000219">
    <property type="entry name" value="DH_dom"/>
</dbReference>
<reference evidence="2 3" key="1">
    <citation type="journal article" date="2023" name="bioRxiv">
        <title>Conserved and derived expression patterns and positive selection on dental genes reveal complex evolutionary context of ever-growing rodent molars.</title>
        <authorList>
            <person name="Calamari Z.T."/>
            <person name="Song A."/>
            <person name="Cohen E."/>
            <person name="Akter M."/>
            <person name="Roy R.D."/>
            <person name="Hallikas O."/>
            <person name="Christensen M.M."/>
            <person name="Li P."/>
            <person name="Marangoni P."/>
            <person name="Jernvall J."/>
            <person name="Klein O.D."/>
        </authorList>
    </citation>
    <scope>NUCLEOTIDE SEQUENCE [LARGE SCALE GENOMIC DNA]</scope>
    <source>
        <strain evidence="2">V071</strain>
    </source>
</reference>
<name>A0AAW0HZE3_MYOGA</name>
<dbReference type="Gene3D" id="1.20.900.10">
    <property type="entry name" value="Dbl homology (DH) domain"/>
    <property type="match status" value="1"/>
</dbReference>
<dbReference type="Pfam" id="PF00621">
    <property type="entry name" value="RhoGEF"/>
    <property type="match status" value="1"/>
</dbReference>
<dbReference type="GO" id="GO:0007010">
    <property type="term" value="P:cytoskeleton organization"/>
    <property type="evidence" value="ECO:0007669"/>
    <property type="project" value="TreeGrafter"/>
</dbReference>
<dbReference type="SUPFAM" id="SSF48065">
    <property type="entry name" value="DBL homology domain (DH-domain)"/>
    <property type="match status" value="1"/>
</dbReference>
<dbReference type="GO" id="GO:0046847">
    <property type="term" value="P:filopodium assembly"/>
    <property type="evidence" value="ECO:0007669"/>
    <property type="project" value="TreeGrafter"/>
</dbReference>
<dbReference type="PROSITE" id="PS50010">
    <property type="entry name" value="DH_2"/>
    <property type="match status" value="1"/>
</dbReference>
<dbReference type="AlphaFoldDB" id="A0AAW0HZE3"/>
<accession>A0AAW0HZE3</accession>
<dbReference type="PANTHER" id="PTHR12673:SF98">
    <property type="entry name" value="FYVE, RHOGEF AND PH DOMAIN-CONTAINING PROTEIN 4"/>
    <property type="match status" value="1"/>
</dbReference>
<dbReference type="SMART" id="SM00325">
    <property type="entry name" value="RhoGEF"/>
    <property type="match status" value="1"/>
</dbReference>
<feature type="domain" description="DH" evidence="1">
    <location>
        <begin position="6"/>
        <end position="145"/>
    </location>
</feature>
<dbReference type="InterPro" id="IPR051092">
    <property type="entry name" value="FYVE_RhoGEF_PH"/>
</dbReference>